<dbReference type="Proteomes" id="UP000554482">
    <property type="component" value="Unassembled WGS sequence"/>
</dbReference>
<organism evidence="1 2">
    <name type="scientific">Thalictrum thalictroides</name>
    <name type="common">Rue-anemone</name>
    <name type="synonym">Anemone thalictroides</name>
    <dbReference type="NCBI Taxonomy" id="46969"/>
    <lineage>
        <taxon>Eukaryota</taxon>
        <taxon>Viridiplantae</taxon>
        <taxon>Streptophyta</taxon>
        <taxon>Embryophyta</taxon>
        <taxon>Tracheophyta</taxon>
        <taxon>Spermatophyta</taxon>
        <taxon>Magnoliopsida</taxon>
        <taxon>Ranunculales</taxon>
        <taxon>Ranunculaceae</taxon>
        <taxon>Thalictroideae</taxon>
        <taxon>Thalictrum</taxon>
    </lineage>
</organism>
<reference evidence="1 2" key="1">
    <citation type="submission" date="2020-06" db="EMBL/GenBank/DDBJ databases">
        <title>Transcriptomic and genomic resources for Thalictrum thalictroides and T. hernandezii: Facilitating candidate gene discovery in an emerging model plant lineage.</title>
        <authorList>
            <person name="Arias T."/>
            <person name="Riano-Pachon D.M."/>
            <person name="Di Stilio V.S."/>
        </authorList>
    </citation>
    <scope>NUCLEOTIDE SEQUENCE [LARGE SCALE GENOMIC DNA]</scope>
    <source>
        <strain evidence="2">cv. WT478/WT964</strain>
        <tissue evidence="1">Leaves</tissue>
    </source>
</reference>
<protein>
    <submittedName>
        <fullName evidence="1">Uncharacterized protein</fullName>
    </submittedName>
</protein>
<proteinExistence type="predicted"/>
<dbReference type="AlphaFoldDB" id="A0A7J6UWU7"/>
<accession>A0A7J6UWU7</accession>
<evidence type="ECO:0000313" key="1">
    <source>
        <dbReference type="EMBL" id="KAF5177039.1"/>
    </source>
</evidence>
<gene>
    <name evidence="1" type="ORF">FRX31_033374</name>
</gene>
<sequence length="63" mass="7578">MTSWELICQQFGVSFLRPDQSLQNKLWLTEVIEQWYKFLLLKEIIKWDTNAPHASHWGKDQNS</sequence>
<keyword evidence="2" id="KW-1185">Reference proteome</keyword>
<dbReference type="EMBL" id="JABWDY010041907">
    <property type="protein sequence ID" value="KAF5177039.1"/>
    <property type="molecule type" value="Genomic_DNA"/>
</dbReference>
<evidence type="ECO:0000313" key="2">
    <source>
        <dbReference type="Proteomes" id="UP000554482"/>
    </source>
</evidence>
<comment type="caution">
    <text evidence="1">The sequence shown here is derived from an EMBL/GenBank/DDBJ whole genome shotgun (WGS) entry which is preliminary data.</text>
</comment>
<name>A0A7J6UWU7_THATH</name>